<dbReference type="InterPro" id="IPR013083">
    <property type="entry name" value="Znf_RING/FYVE/PHD"/>
</dbReference>
<dbReference type="PANTHER" id="PTHR12157">
    <property type="entry name" value="REGULATING SYNAPTIC MEMBRANE EXOCYTOSIS PROTEIN"/>
    <property type="match status" value="1"/>
</dbReference>
<feature type="compositionally biased region" description="Polar residues" evidence="8">
    <location>
        <begin position="880"/>
        <end position="889"/>
    </location>
</feature>
<dbReference type="SUPFAM" id="SSF57903">
    <property type="entry name" value="FYVE/PHD zinc finger"/>
    <property type="match status" value="1"/>
</dbReference>
<reference evidence="12" key="2">
    <citation type="submission" date="2025-09" db="UniProtKB">
        <authorList>
            <consortium name="Ensembl"/>
        </authorList>
    </citation>
    <scope>IDENTIFICATION</scope>
</reference>
<feature type="domain" description="C2" evidence="9">
    <location>
        <begin position="686"/>
        <end position="809"/>
    </location>
</feature>
<dbReference type="Pfam" id="PF00168">
    <property type="entry name" value="C2"/>
    <property type="match status" value="2"/>
</dbReference>
<dbReference type="PROSITE" id="PS50106">
    <property type="entry name" value="PDZ"/>
    <property type="match status" value="1"/>
</dbReference>
<feature type="compositionally biased region" description="Low complexity" evidence="8">
    <location>
        <begin position="862"/>
        <end position="871"/>
    </location>
</feature>
<sequence length="1426" mass="160372">YLTREYYGLLIYGFDIEKCSQILVGPVRLHQQFESYKEQVRKIGEEARRYQGEHKDDAPTCGICHKTKFADGCGHLCSYCRTKFCARCGGRVSLRSNNVMWVCNLCRKQQEILTKSGAWFFGSGPQPSPSQDGALSDTATGGSSDAPREKKARLQERSRSQTPLSTATASSQEISSSSVQSDRRKGAEVSQPAMGLDQKQVSSRSRSEPPRERKKTILVSDQNGKGLKSERKRVPKSSLQKEGPADDRERKERHEGRRLEKGKSQDYPDLPEKLEEGKVPDDEKQRKEDEYHTRYRSDPNLARYPVKPHPEEQQMRMHAKVSKARHERRHSDVALPHTEMEEAEVPENKLGKRSQLQGTQDRKSLVETQRSYSIDRTGDVRISVSKQLTNHSPPTPRHSPVPIEHVEYKNHDSFKKQSRLDPSSAILMRKAKREKMETMLRNDSLSSDQSESVRPSPPKPHRAKRGGKKRQMSVSSSEEEGASTPEYTSCEDVEIESESVSEKGDLDYYWLDPATWHSRETSPISSHPVTWQPSKEGDRLIGRVILNKRTTMPKESGALLGLKVVGGKMTELGRLGAFITKVKKGSLADVVGHLRAGDEVLEWNGKPLPGATNEEVYNIILESKSEPQVEIIVSRPIGDIPRIPETSHPPLESSSSSFESQKMERPSISVISPTSPGALRDAPQVLPGQLSVKLWYDKVGHQLIVNVLQATDLPPRVDGRPRNPYVKMYFLPDRSDKSKRRTKTVKKSLEPKWNQTFLYSHVHRRDFRERMLEITVWDQPRVQEEESEFLGEILIELETALLDDEPHWYKLQTHDESSLPLPQPSPFMPRRHVHGGESTSKKLQRSRPISDSDISDYDVDDGIGVVPPVGYRSSTRESKSTTLTVPEQQRTTHHRSRSVSPHRGDDQGRTRSRLPNVPLQRSLDEIHQMRRSRSPTRHHDASRTPVDYRSRDMDSQYLSDQESELLMLPRAKRGRSAECLHTISELQPSLDRARSASTNCLRPDTSLHSPERERIHQQGSPTQSPPADTSFSSRRGRQLPQVPVRSGSIEQASLVVEERTRQMKMKVHRYNQTSGSGSSQEHEREQYTKYNIQTDQYRSCDNVSAKSSDSDVSDVSAISRTSSASRLSSTSFMSEQSERPRGRISTFTPKMQGRRMGTSGRITKSTSVSGEMYKLEHNDGSQSDTAVGTVGTGGKKRRSSLSAKVVAIVSRRSRSTSQLSQTEAGNKKLKSTIQRSTETGMAAEMRSRMVRQPSRESTDGSINSYSSEGNLIFPGVRLGADSQFSDFLDGLGPAQLVGRQTLATPAMAPYVKVYLLENGACIAKKKTRIARKTLDPLYQQTLVFDESPQGKVLQVIVWGDYGRMDHKCFMGVAQILLEELDLSSVVIGWYKLFPPSSLVDPTLTPLTRRASQSSLESSTGPPCIRS</sequence>
<dbReference type="InterPro" id="IPR039032">
    <property type="entry name" value="Rim-like"/>
</dbReference>
<dbReference type="SUPFAM" id="SSF50156">
    <property type="entry name" value="PDZ domain-like"/>
    <property type="match status" value="1"/>
</dbReference>
<dbReference type="Gene3D" id="3.30.40.10">
    <property type="entry name" value="Zinc/RING finger domain, C3HC4 (zinc finger)"/>
    <property type="match status" value="1"/>
</dbReference>
<dbReference type="GO" id="GO:0048167">
    <property type="term" value="P:regulation of synaptic plasticity"/>
    <property type="evidence" value="ECO:0007669"/>
    <property type="project" value="TreeGrafter"/>
</dbReference>
<feature type="compositionally biased region" description="Basic and acidic residues" evidence="8">
    <location>
        <begin position="937"/>
        <end position="954"/>
    </location>
</feature>
<dbReference type="GO" id="GO:0048791">
    <property type="term" value="P:calcium ion-regulated exocytosis of neurotransmitter"/>
    <property type="evidence" value="ECO:0007669"/>
    <property type="project" value="TreeGrafter"/>
</dbReference>
<feature type="compositionally biased region" description="Polar residues" evidence="8">
    <location>
        <begin position="441"/>
        <end position="453"/>
    </location>
</feature>
<feature type="compositionally biased region" description="Basic and acidic residues" evidence="8">
    <location>
        <begin position="243"/>
        <end position="297"/>
    </location>
</feature>
<dbReference type="SUPFAM" id="SSF49562">
    <property type="entry name" value="C2 domain (Calcium/lipid-binding domain, CaLB)"/>
    <property type="match status" value="2"/>
</dbReference>
<feature type="region of interest" description="Disordered" evidence="8">
    <location>
        <begin position="438"/>
        <end position="499"/>
    </location>
</feature>
<feature type="compositionally biased region" description="Polar residues" evidence="8">
    <location>
        <begin position="129"/>
        <end position="143"/>
    </location>
</feature>
<feature type="region of interest" description="Disordered" evidence="8">
    <location>
        <begin position="1101"/>
        <end position="1163"/>
    </location>
</feature>
<dbReference type="SMART" id="SM00239">
    <property type="entry name" value="C2"/>
    <property type="match status" value="2"/>
</dbReference>
<feature type="region of interest" description="Disordered" evidence="8">
    <location>
        <begin position="122"/>
        <end position="402"/>
    </location>
</feature>
<keyword evidence="3 7" id="KW-0863">Zinc-finger</keyword>
<evidence type="ECO:0000256" key="1">
    <source>
        <dbReference type="ARBA" id="ARBA00022723"/>
    </source>
</evidence>
<dbReference type="PROSITE" id="PS50004">
    <property type="entry name" value="C2"/>
    <property type="match status" value="2"/>
</dbReference>
<feature type="region of interest" description="Disordered" evidence="8">
    <location>
        <begin position="814"/>
        <end position="960"/>
    </location>
</feature>
<name>A0A8C8EG39_9STRI</name>
<feature type="region of interest" description="Disordered" evidence="8">
    <location>
        <begin position="1176"/>
        <end position="1263"/>
    </location>
</feature>
<dbReference type="InterPro" id="IPR011011">
    <property type="entry name" value="Znf_FYVE_PHD"/>
</dbReference>
<feature type="compositionally biased region" description="Basic residues" evidence="8">
    <location>
        <begin position="317"/>
        <end position="328"/>
    </location>
</feature>
<dbReference type="GO" id="GO:0031267">
    <property type="term" value="F:small GTPase binding"/>
    <property type="evidence" value="ECO:0007669"/>
    <property type="project" value="InterPro"/>
</dbReference>
<evidence type="ECO:0000313" key="13">
    <source>
        <dbReference type="Proteomes" id="UP000694552"/>
    </source>
</evidence>
<feature type="compositionally biased region" description="Low complexity" evidence="8">
    <location>
        <begin position="644"/>
        <end position="660"/>
    </location>
</feature>
<dbReference type="PANTHER" id="PTHR12157:SF18">
    <property type="entry name" value="REGULATING SYNAPTIC MEMBRANE EXOCYTOSIS PROTEIN 1"/>
    <property type="match status" value="1"/>
</dbReference>
<dbReference type="GO" id="GO:0050806">
    <property type="term" value="P:positive regulation of synaptic transmission"/>
    <property type="evidence" value="ECO:0007669"/>
    <property type="project" value="TreeGrafter"/>
</dbReference>
<dbReference type="Gene3D" id="2.30.42.10">
    <property type="match status" value="1"/>
</dbReference>
<dbReference type="GO" id="GO:0042734">
    <property type="term" value="C:presynaptic membrane"/>
    <property type="evidence" value="ECO:0007669"/>
    <property type="project" value="TreeGrafter"/>
</dbReference>
<evidence type="ECO:0000259" key="11">
    <source>
        <dbReference type="PROSITE" id="PS50178"/>
    </source>
</evidence>
<keyword evidence="5" id="KW-0770">Synapse</keyword>
<dbReference type="PROSITE" id="PS50178">
    <property type="entry name" value="ZF_FYVE"/>
    <property type="match status" value="1"/>
</dbReference>
<accession>A0A8C8EG39</accession>
<dbReference type="Proteomes" id="UP000694552">
    <property type="component" value="Unplaced"/>
</dbReference>
<feature type="domain" description="FYVE-type" evidence="11">
    <location>
        <begin position="55"/>
        <end position="111"/>
    </location>
</feature>
<dbReference type="InterPro" id="IPR036034">
    <property type="entry name" value="PDZ_sf"/>
</dbReference>
<dbReference type="InterPro" id="IPR001478">
    <property type="entry name" value="PDZ"/>
</dbReference>
<dbReference type="FunFam" id="3.30.40.10:FF:000546">
    <property type="entry name" value="Regulating synaptic membrane exocytosis 1"/>
    <property type="match status" value="1"/>
</dbReference>
<dbReference type="InterPro" id="IPR054386">
    <property type="entry name" value="RIM_Znf"/>
</dbReference>
<dbReference type="InterPro" id="IPR035892">
    <property type="entry name" value="C2_domain_sf"/>
</dbReference>
<dbReference type="GO" id="GO:0044325">
    <property type="term" value="F:transmembrane transporter binding"/>
    <property type="evidence" value="ECO:0007669"/>
    <property type="project" value="TreeGrafter"/>
</dbReference>
<evidence type="ECO:0000256" key="4">
    <source>
        <dbReference type="ARBA" id="ARBA00022833"/>
    </source>
</evidence>
<protein>
    <submittedName>
        <fullName evidence="12">Regulating synaptic membrane exocytosis 1</fullName>
    </submittedName>
</protein>
<evidence type="ECO:0000256" key="8">
    <source>
        <dbReference type="SAM" id="MobiDB-lite"/>
    </source>
</evidence>
<evidence type="ECO:0000256" key="6">
    <source>
        <dbReference type="ARBA" id="ARBA00034103"/>
    </source>
</evidence>
<feature type="compositionally biased region" description="Acidic residues" evidence="8">
    <location>
        <begin position="489"/>
        <end position="499"/>
    </location>
</feature>
<feature type="domain" description="PDZ" evidence="10">
    <location>
        <begin position="549"/>
        <end position="635"/>
    </location>
</feature>
<evidence type="ECO:0000256" key="3">
    <source>
        <dbReference type="ARBA" id="ARBA00022771"/>
    </source>
</evidence>
<dbReference type="CDD" id="cd06714">
    <property type="entry name" value="PDZ_RIM-like"/>
    <property type="match status" value="1"/>
</dbReference>
<dbReference type="FunFam" id="2.60.40.150:FF:000003">
    <property type="entry name" value="Regulating synaptic membrane exocytosis protein 2"/>
    <property type="match status" value="1"/>
</dbReference>
<dbReference type="InterPro" id="IPR000008">
    <property type="entry name" value="C2_dom"/>
</dbReference>
<dbReference type="SMART" id="SM00228">
    <property type="entry name" value="PDZ"/>
    <property type="match status" value="1"/>
</dbReference>
<evidence type="ECO:0000259" key="9">
    <source>
        <dbReference type="PROSITE" id="PS50004"/>
    </source>
</evidence>
<feature type="compositionally biased region" description="Low complexity" evidence="8">
    <location>
        <begin position="1113"/>
        <end position="1134"/>
    </location>
</feature>
<dbReference type="Pfam" id="PF00595">
    <property type="entry name" value="PDZ"/>
    <property type="match status" value="1"/>
</dbReference>
<dbReference type="Gene3D" id="2.60.40.150">
    <property type="entry name" value="C2 domain"/>
    <property type="match status" value="2"/>
</dbReference>
<keyword evidence="13" id="KW-1185">Reference proteome</keyword>
<feature type="domain" description="C2" evidence="9">
    <location>
        <begin position="1267"/>
        <end position="1390"/>
    </location>
</feature>
<dbReference type="CDD" id="cd04031">
    <property type="entry name" value="C2A_RIM1alpha"/>
    <property type="match status" value="1"/>
</dbReference>
<feature type="compositionally biased region" description="Basic residues" evidence="8">
    <location>
        <begin position="459"/>
        <end position="471"/>
    </location>
</feature>
<feature type="region of interest" description="Disordered" evidence="8">
    <location>
        <begin position="989"/>
        <end position="1046"/>
    </location>
</feature>
<feature type="compositionally biased region" description="Polar residues" evidence="8">
    <location>
        <begin position="1017"/>
        <end position="1033"/>
    </location>
</feature>
<feature type="region of interest" description="Disordered" evidence="8">
    <location>
        <begin position="642"/>
        <end position="666"/>
    </location>
</feature>
<dbReference type="FunFam" id="2.30.42.10:FF:000003">
    <property type="entry name" value="Regulating synaptic membrane exocytosis protein 1, putative"/>
    <property type="match status" value="1"/>
</dbReference>
<keyword evidence="4" id="KW-0862">Zinc</keyword>
<evidence type="ECO:0000256" key="7">
    <source>
        <dbReference type="PROSITE-ProRule" id="PRU00091"/>
    </source>
</evidence>
<keyword evidence="1" id="KW-0479">Metal-binding</keyword>
<evidence type="ECO:0000256" key="2">
    <source>
        <dbReference type="ARBA" id="ARBA00022737"/>
    </source>
</evidence>
<dbReference type="GO" id="GO:0008270">
    <property type="term" value="F:zinc ion binding"/>
    <property type="evidence" value="ECO:0007669"/>
    <property type="project" value="UniProtKB-KW"/>
</dbReference>
<dbReference type="GO" id="GO:0042391">
    <property type="term" value="P:regulation of membrane potential"/>
    <property type="evidence" value="ECO:0007669"/>
    <property type="project" value="TreeGrafter"/>
</dbReference>
<evidence type="ECO:0000256" key="5">
    <source>
        <dbReference type="ARBA" id="ARBA00023018"/>
    </source>
</evidence>
<evidence type="ECO:0000259" key="10">
    <source>
        <dbReference type="PROSITE" id="PS50106"/>
    </source>
</evidence>
<dbReference type="InterPro" id="IPR017455">
    <property type="entry name" value="Znf_FYVE-rel"/>
</dbReference>
<feature type="compositionally biased region" description="Low complexity" evidence="8">
    <location>
        <begin position="165"/>
        <end position="180"/>
    </location>
</feature>
<dbReference type="Ensembl" id="ENSOSUT00000024622.1">
    <property type="protein sequence ID" value="ENSOSUP00000023902.1"/>
    <property type="gene ID" value="ENSOSUG00000016288.1"/>
</dbReference>
<dbReference type="GO" id="GO:2000300">
    <property type="term" value="P:regulation of synaptic vesicle exocytosis"/>
    <property type="evidence" value="ECO:0007669"/>
    <property type="project" value="TreeGrafter"/>
</dbReference>
<proteinExistence type="predicted"/>
<comment type="subcellular location">
    <subcellularLocation>
        <location evidence="6">Synapse</location>
    </subcellularLocation>
</comment>
<dbReference type="GO" id="GO:0048788">
    <property type="term" value="C:cytoskeleton of presynaptic active zone"/>
    <property type="evidence" value="ECO:0007669"/>
    <property type="project" value="TreeGrafter"/>
</dbReference>
<reference evidence="12" key="1">
    <citation type="submission" date="2025-08" db="UniProtKB">
        <authorList>
            <consortium name="Ensembl"/>
        </authorList>
    </citation>
    <scope>IDENTIFICATION</scope>
</reference>
<feature type="compositionally biased region" description="Basic and acidic residues" evidence="8">
    <location>
        <begin position="146"/>
        <end position="159"/>
    </location>
</feature>
<keyword evidence="2" id="KW-0677">Repeat</keyword>
<dbReference type="Pfam" id="PF22601">
    <property type="entry name" value="RIM2a_ZnF"/>
    <property type="match status" value="1"/>
</dbReference>
<organism evidence="12 13">
    <name type="scientific">Otus sunia</name>
    <name type="common">Oriental scops-owl</name>
    <dbReference type="NCBI Taxonomy" id="257818"/>
    <lineage>
        <taxon>Eukaryota</taxon>
        <taxon>Metazoa</taxon>
        <taxon>Chordata</taxon>
        <taxon>Craniata</taxon>
        <taxon>Vertebrata</taxon>
        <taxon>Euteleostomi</taxon>
        <taxon>Archelosauria</taxon>
        <taxon>Archosauria</taxon>
        <taxon>Dinosauria</taxon>
        <taxon>Saurischia</taxon>
        <taxon>Theropoda</taxon>
        <taxon>Coelurosauria</taxon>
        <taxon>Aves</taxon>
        <taxon>Neognathae</taxon>
        <taxon>Neoaves</taxon>
        <taxon>Telluraves</taxon>
        <taxon>Strigiformes</taxon>
        <taxon>Strigidae</taxon>
        <taxon>Otus</taxon>
    </lineage>
</organism>
<evidence type="ECO:0000313" key="12">
    <source>
        <dbReference type="Ensembl" id="ENSOSUP00000023902.1"/>
    </source>
</evidence>